<accession>A0A419SF59</accession>
<gene>
    <name evidence="1" type="ORF">BEP19_13560</name>
</gene>
<protein>
    <submittedName>
        <fullName evidence="1">Uncharacterized protein</fullName>
    </submittedName>
</protein>
<evidence type="ECO:0000313" key="2">
    <source>
        <dbReference type="Proteomes" id="UP000284219"/>
    </source>
</evidence>
<organism evidence="1 2">
    <name type="scientific">Ammoniphilus oxalaticus</name>
    <dbReference type="NCBI Taxonomy" id="66863"/>
    <lineage>
        <taxon>Bacteria</taxon>
        <taxon>Bacillati</taxon>
        <taxon>Bacillota</taxon>
        <taxon>Bacilli</taxon>
        <taxon>Bacillales</taxon>
        <taxon>Paenibacillaceae</taxon>
        <taxon>Aneurinibacillus group</taxon>
        <taxon>Ammoniphilus</taxon>
    </lineage>
</organism>
<reference evidence="1 2" key="1">
    <citation type="submission" date="2016-08" db="EMBL/GenBank/DDBJ databases">
        <title>Novel Firmicute Genomes.</title>
        <authorList>
            <person name="Poppleton D.I."/>
            <person name="Gribaldo S."/>
        </authorList>
    </citation>
    <scope>NUCLEOTIDE SEQUENCE [LARGE SCALE GENOMIC DNA]</scope>
    <source>
        <strain evidence="1 2">RAOx-1</strain>
    </source>
</reference>
<sequence length="80" mass="9573">MSIRKEDLYKLIDSLEERHNQSAYKLLRKLINGSLTLIDGMFVECDDTPMSKEEKFLAEKAMREYKQQECIDWRDLKDDL</sequence>
<proteinExistence type="predicted"/>
<keyword evidence="2" id="KW-1185">Reference proteome</keyword>
<dbReference type="AlphaFoldDB" id="A0A419SF59"/>
<dbReference type="OrthoDB" id="2891085at2"/>
<comment type="caution">
    <text evidence="1">The sequence shown here is derived from an EMBL/GenBank/DDBJ whole genome shotgun (WGS) entry which is preliminary data.</text>
</comment>
<evidence type="ECO:0000313" key="1">
    <source>
        <dbReference type="EMBL" id="RKD22091.1"/>
    </source>
</evidence>
<dbReference type="RefSeq" id="WP_120190768.1">
    <property type="nucleotide sequence ID" value="NZ_MCHY01000010.1"/>
</dbReference>
<dbReference type="EMBL" id="MCHY01000010">
    <property type="protein sequence ID" value="RKD22091.1"/>
    <property type="molecule type" value="Genomic_DNA"/>
</dbReference>
<dbReference type="Proteomes" id="UP000284219">
    <property type="component" value="Unassembled WGS sequence"/>
</dbReference>
<name>A0A419SF59_9BACL</name>